<comment type="caution">
    <text evidence="7">The sequence shown here is derived from an EMBL/GenBank/DDBJ whole genome shotgun (WGS) entry which is preliminary data.</text>
</comment>
<dbReference type="EMBL" id="QSKV01000006">
    <property type="protein sequence ID" value="RHE92129.1"/>
    <property type="molecule type" value="Genomic_DNA"/>
</dbReference>
<comment type="similarity">
    <text evidence="2">Belongs to the CDP-glycerol glycerophosphotransferase family.</text>
</comment>
<organism evidence="7 8">
    <name type="scientific">Bacteroides intestinalis</name>
    <dbReference type="NCBI Taxonomy" id="329854"/>
    <lineage>
        <taxon>Bacteria</taxon>
        <taxon>Pseudomonadati</taxon>
        <taxon>Bacteroidota</taxon>
        <taxon>Bacteroidia</taxon>
        <taxon>Bacteroidales</taxon>
        <taxon>Bacteroidaceae</taxon>
        <taxon>Bacteroides</taxon>
    </lineage>
</organism>
<sequence length="390" mass="46014">MNVLFFMKIGIVNFLRIVLRIFYIFPIKDNCFFFESFNGKGYNDNPQYISEYLSNRHKQYRQIWSFRNNIFKTVVTPTNIKKVKTGSFLYMYYIMTSRVIITNDFFSPIIPIRKSQILVNTWHGGGFFKKVAMTSKLPSRYMEWYYHKQNQMISAFVASSQYFIKTVVRDSFLFTGDTIHCGMPRNSVFFKELPNVKERLRNYFGVPFEDNSLLVLFAPTFRGCSEQGVLSMSDENLDVKKVHEAFEVKYRTKVYFLYRAHHAIVNNKLSGNYLDATAYPDMQDLLYCSDILISDYSSCMWDFGLMNKPIFVYAPDLQYYENSTGFFKDVDEWPYPIGRNNKELLDSILSFDYSDFINRNTKCMAELVSYENANATDLCVEWIFNKKQTI</sequence>
<dbReference type="SUPFAM" id="SSF53756">
    <property type="entry name" value="UDP-Glycosyltransferase/glycogen phosphorylase"/>
    <property type="match status" value="1"/>
</dbReference>
<dbReference type="GO" id="GO:0019350">
    <property type="term" value="P:teichoic acid biosynthetic process"/>
    <property type="evidence" value="ECO:0007669"/>
    <property type="project" value="UniProtKB-KW"/>
</dbReference>
<accession>A0A414LBH4</accession>
<evidence type="ECO:0000256" key="6">
    <source>
        <dbReference type="ARBA" id="ARBA00023136"/>
    </source>
</evidence>
<keyword evidence="4" id="KW-0808">Transferase</keyword>
<protein>
    <recommendedName>
        <fullName evidence="9">CDP-glycerol:poly(Glycerophosphate) glycerophosphotransferase</fullName>
    </recommendedName>
</protein>
<evidence type="ECO:0000256" key="3">
    <source>
        <dbReference type="ARBA" id="ARBA00022475"/>
    </source>
</evidence>
<dbReference type="InterPro" id="IPR007554">
    <property type="entry name" value="Glycerophosphate_synth"/>
</dbReference>
<comment type="subcellular location">
    <subcellularLocation>
        <location evidence="1">Cell membrane</location>
        <topology evidence="1">Peripheral membrane protein</topology>
    </subcellularLocation>
</comment>
<dbReference type="Gene3D" id="3.40.50.12580">
    <property type="match status" value="1"/>
</dbReference>
<dbReference type="GO" id="GO:0005886">
    <property type="term" value="C:plasma membrane"/>
    <property type="evidence" value="ECO:0007669"/>
    <property type="project" value="UniProtKB-SubCell"/>
</dbReference>
<evidence type="ECO:0008006" key="9">
    <source>
        <dbReference type="Google" id="ProtNLM"/>
    </source>
</evidence>
<dbReference type="AlphaFoldDB" id="A0A414LBH4"/>
<dbReference type="InterPro" id="IPR043148">
    <property type="entry name" value="TagF_C"/>
</dbReference>
<dbReference type="Pfam" id="PF04464">
    <property type="entry name" value="Glyphos_transf"/>
    <property type="match status" value="1"/>
</dbReference>
<evidence type="ECO:0000313" key="8">
    <source>
        <dbReference type="Proteomes" id="UP000285650"/>
    </source>
</evidence>
<name>A0A414LBH4_9BACE</name>
<keyword evidence="5" id="KW-0777">Teichoic acid biosynthesis</keyword>
<keyword evidence="6" id="KW-0472">Membrane</keyword>
<proteinExistence type="inferred from homology"/>
<evidence type="ECO:0000256" key="5">
    <source>
        <dbReference type="ARBA" id="ARBA00022944"/>
    </source>
</evidence>
<keyword evidence="3" id="KW-1003">Cell membrane</keyword>
<reference evidence="7 8" key="1">
    <citation type="submission" date="2018-08" db="EMBL/GenBank/DDBJ databases">
        <title>A genome reference for cultivated species of the human gut microbiota.</title>
        <authorList>
            <person name="Zou Y."/>
            <person name="Xue W."/>
            <person name="Luo G."/>
        </authorList>
    </citation>
    <scope>NUCLEOTIDE SEQUENCE [LARGE SCALE GENOMIC DNA]</scope>
    <source>
        <strain evidence="7 8">AM27-17</strain>
    </source>
</reference>
<evidence type="ECO:0000256" key="2">
    <source>
        <dbReference type="ARBA" id="ARBA00010488"/>
    </source>
</evidence>
<dbReference type="PANTHER" id="PTHR37316:SF3">
    <property type="entry name" value="TEICHOIC ACID GLYCEROL-PHOSPHATE TRANSFERASE"/>
    <property type="match status" value="1"/>
</dbReference>
<dbReference type="InterPro" id="IPR051612">
    <property type="entry name" value="Teichoic_Acid_Biosynth"/>
</dbReference>
<dbReference type="Proteomes" id="UP000285650">
    <property type="component" value="Unassembled WGS sequence"/>
</dbReference>
<dbReference type="Gene3D" id="3.40.50.11820">
    <property type="match status" value="1"/>
</dbReference>
<evidence type="ECO:0000256" key="4">
    <source>
        <dbReference type="ARBA" id="ARBA00022679"/>
    </source>
</evidence>
<evidence type="ECO:0000256" key="1">
    <source>
        <dbReference type="ARBA" id="ARBA00004202"/>
    </source>
</evidence>
<evidence type="ECO:0000313" key="7">
    <source>
        <dbReference type="EMBL" id="RHE92129.1"/>
    </source>
</evidence>
<dbReference type="InterPro" id="IPR043149">
    <property type="entry name" value="TagF_N"/>
</dbReference>
<dbReference type="GO" id="GO:0047355">
    <property type="term" value="F:CDP-glycerol glycerophosphotransferase activity"/>
    <property type="evidence" value="ECO:0007669"/>
    <property type="project" value="InterPro"/>
</dbReference>
<dbReference type="PANTHER" id="PTHR37316">
    <property type="entry name" value="TEICHOIC ACID GLYCEROL-PHOSPHATE PRIMASE"/>
    <property type="match status" value="1"/>
</dbReference>
<gene>
    <name evidence="7" type="ORF">DW712_11245</name>
</gene>